<accession>A0A9X2QHG0</accession>
<dbReference type="Proteomes" id="UP001155057">
    <property type="component" value="Unassembled WGS sequence"/>
</dbReference>
<dbReference type="EMBL" id="JANUAE010000007">
    <property type="protein sequence ID" value="MCS3710534.1"/>
    <property type="molecule type" value="Genomic_DNA"/>
</dbReference>
<sequence>MTRQPEPGNAPEGNAPRRFGLSQSQRWGAASGLLFFLLVVGTDYASGVAAREWSELALDAGIVGGLVLVVFNAFRKSVLVGENEIRKVQPLWNDQSLQTSEIRRVHVPTIESGLWLYTDPDGNPALTIGGGLEAPDELEERVIQHAPSDAAVTGLGHRANGSS</sequence>
<keyword evidence="1" id="KW-0812">Transmembrane</keyword>
<keyword evidence="1" id="KW-0472">Membrane</keyword>
<gene>
    <name evidence="2" type="ORF">GGP61_002147</name>
</gene>
<comment type="caution">
    <text evidence="2">The sequence shown here is derived from an EMBL/GenBank/DDBJ whole genome shotgun (WGS) entry which is preliminary data.</text>
</comment>
<organism evidence="2 3">
    <name type="scientific">Salinibacter ruber</name>
    <dbReference type="NCBI Taxonomy" id="146919"/>
    <lineage>
        <taxon>Bacteria</taxon>
        <taxon>Pseudomonadati</taxon>
        <taxon>Rhodothermota</taxon>
        <taxon>Rhodothermia</taxon>
        <taxon>Rhodothermales</taxon>
        <taxon>Salinibacteraceae</taxon>
        <taxon>Salinibacter</taxon>
    </lineage>
</organism>
<dbReference type="RefSeq" id="WP_112902685.1">
    <property type="nucleotide sequence ID" value="NZ_CALTRY010000012.1"/>
</dbReference>
<feature type="transmembrane region" description="Helical" evidence="1">
    <location>
        <begin position="27"/>
        <end position="50"/>
    </location>
</feature>
<name>A0A9X2QHG0_9BACT</name>
<proteinExistence type="predicted"/>
<dbReference type="AlphaFoldDB" id="A0A9X2QHG0"/>
<evidence type="ECO:0000313" key="2">
    <source>
        <dbReference type="EMBL" id="MCS3710534.1"/>
    </source>
</evidence>
<protein>
    <submittedName>
        <fullName evidence="2">Uncharacterized protein</fullName>
    </submittedName>
</protein>
<evidence type="ECO:0000313" key="3">
    <source>
        <dbReference type="Proteomes" id="UP001155057"/>
    </source>
</evidence>
<keyword evidence="1" id="KW-1133">Transmembrane helix</keyword>
<evidence type="ECO:0000256" key="1">
    <source>
        <dbReference type="SAM" id="Phobius"/>
    </source>
</evidence>
<feature type="transmembrane region" description="Helical" evidence="1">
    <location>
        <begin position="56"/>
        <end position="74"/>
    </location>
</feature>
<reference evidence="2" key="1">
    <citation type="submission" date="2022-08" db="EMBL/GenBank/DDBJ databases">
        <title>Genomic Encyclopedia of Type Strains, Phase V (KMG-V): Genome sequencing to study the core and pangenomes of soil and plant-associated prokaryotes.</title>
        <authorList>
            <person name="Whitman W."/>
        </authorList>
    </citation>
    <scope>NUCLEOTIDE SEQUENCE</scope>
    <source>
        <strain evidence="2">SP3049</strain>
    </source>
</reference>